<dbReference type="Gene3D" id="1.20.120.20">
    <property type="entry name" value="Apolipoprotein"/>
    <property type="match status" value="1"/>
</dbReference>
<evidence type="ECO:0000313" key="2">
    <source>
        <dbReference type="EMBL" id="NEV64012.1"/>
    </source>
</evidence>
<keyword evidence="3" id="KW-1185">Reference proteome</keyword>
<organism evidence="2 3">
    <name type="scientific">Thiorhodococcus minor</name>
    <dbReference type="NCBI Taxonomy" id="57489"/>
    <lineage>
        <taxon>Bacteria</taxon>
        <taxon>Pseudomonadati</taxon>
        <taxon>Pseudomonadota</taxon>
        <taxon>Gammaproteobacteria</taxon>
        <taxon>Chromatiales</taxon>
        <taxon>Chromatiaceae</taxon>
        <taxon>Thiorhodococcus</taxon>
    </lineage>
</organism>
<dbReference type="RefSeq" id="WP_164454497.1">
    <property type="nucleotide sequence ID" value="NZ_JAAIJQ010000071.1"/>
</dbReference>
<feature type="region of interest" description="Disordered" evidence="1">
    <location>
        <begin position="290"/>
        <end position="320"/>
    </location>
</feature>
<evidence type="ECO:0000256" key="1">
    <source>
        <dbReference type="SAM" id="MobiDB-lite"/>
    </source>
</evidence>
<comment type="caution">
    <text evidence="2">The sequence shown here is derived from an EMBL/GenBank/DDBJ whole genome shotgun (WGS) entry which is preliminary data.</text>
</comment>
<dbReference type="EMBL" id="JAAIJQ010000071">
    <property type="protein sequence ID" value="NEV64012.1"/>
    <property type="molecule type" value="Genomic_DNA"/>
</dbReference>
<dbReference type="SUPFAM" id="SSF58113">
    <property type="entry name" value="Apolipoprotein A-I"/>
    <property type="match status" value="1"/>
</dbReference>
<name>A0A6M0K2M9_9GAMM</name>
<evidence type="ECO:0000313" key="3">
    <source>
        <dbReference type="Proteomes" id="UP000483379"/>
    </source>
</evidence>
<reference evidence="2 3" key="1">
    <citation type="submission" date="2020-02" db="EMBL/GenBank/DDBJ databases">
        <title>Genome sequences of Thiorhodococcus mannitoliphagus and Thiorhodococcus minor, purple sulfur photosynthetic bacteria in the gammaproteobacterial family, Chromatiaceae.</title>
        <authorList>
            <person name="Aviles F.A."/>
            <person name="Meyer T.E."/>
            <person name="Kyndt J.A."/>
        </authorList>
    </citation>
    <scope>NUCLEOTIDE SEQUENCE [LARGE SCALE GENOMIC DNA]</scope>
    <source>
        <strain evidence="2 3">DSM 11518</strain>
    </source>
</reference>
<gene>
    <name evidence="2" type="ORF">G3446_19345</name>
</gene>
<sequence>MPSRSANWILIACALVIGLGLGVLAIDRWVVKRDLPPKEQQLAALAEDFGLTLRDDDVSLAELRALLSPFAATTGAPDRIGPALSRSDGERLLWLFEYSSRETAIARVGKPDVHAEVTLFGILLDLGPGPDLPAWSQAEDSRPPAPPHTVDSIARLARLDGYRMAMHGRRVLFVSTLQTWALKQVAEQRTSAELHPGLFNSAMKVEVQLALDTVNAMDLDMAPLDRFYQIDIGPIDLPKPDASGLRSALEESSRQAKEQLDRDMAELRERMARQREENRARFEARLQQFRDNAGVGNERLERAEAAPEAPALAEPADRGQ</sequence>
<dbReference type="Proteomes" id="UP000483379">
    <property type="component" value="Unassembled WGS sequence"/>
</dbReference>
<dbReference type="AlphaFoldDB" id="A0A6M0K2M9"/>
<proteinExistence type="predicted"/>
<protein>
    <submittedName>
        <fullName evidence="2">Uncharacterized protein</fullName>
    </submittedName>
</protein>
<accession>A0A6M0K2M9</accession>